<dbReference type="Proteomes" id="UP000233837">
    <property type="component" value="Unassembled WGS sequence"/>
</dbReference>
<dbReference type="GO" id="GO:0009435">
    <property type="term" value="P:NAD+ biosynthetic process"/>
    <property type="evidence" value="ECO:0007669"/>
    <property type="project" value="TreeGrafter"/>
</dbReference>
<dbReference type="GO" id="GO:0000309">
    <property type="term" value="F:nicotinamide-nucleotide adenylyltransferase activity"/>
    <property type="evidence" value="ECO:0007669"/>
    <property type="project" value="TreeGrafter"/>
</dbReference>
<dbReference type="GO" id="GO:0004515">
    <property type="term" value="F:nicotinate-nucleotide adenylyltransferase activity"/>
    <property type="evidence" value="ECO:0007669"/>
    <property type="project" value="TreeGrafter"/>
</dbReference>
<accession>A0A2I0VUQ2</accession>
<evidence type="ECO:0000313" key="2">
    <source>
        <dbReference type="Proteomes" id="UP000233837"/>
    </source>
</evidence>
<keyword evidence="1" id="KW-0548">Nucleotidyltransferase</keyword>
<dbReference type="PANTHER" id="PTHR12039">
    <property type="entry name" value="NICOTINAMIDE MONONUCLEOTIDE ADENYLYLTRANSFERASE"/>
    <property type="match status" value="1"/>
</dbReference>
<proteinExistence type="predicted"/>
<dbReference type="STRING" id="906689.A0A2I0VUQ2"/>
<evidence type="ECO:0000313" key="1">
    <source>
        <dbReference type="EMBL" id="PKU67137.1"/>
    </source>
</evidence>
<name>A0A2I0VUQ2_9ASPA</name>
<keyword evidence="2" id="KW-1185">Reference proteome</keyword>
<dbReference type="Gene3D" id="3.40.50.620">
    <property type="entry name" value="HUPs"/>
    <property type="match status" value="1"/>
</dbReference>
<gene>
    <name evidence="1" type="ORF">MA16_Dca012998</name>
</gene>
<sequence length="105" mass="12044">MLLCGSDLLESFSIPGAWIRDQVKSICRDFGVICIRREGTNIEQIISNDEILQENKINVISVDEIIPNRISSTNVRECISRGLSVKYLIPDEVIDYIRDQKLYLE</sequence>
<dbReference type="InterPro" id="IPR014729">
    <property type="entry name" value="Rossmann-like_a/b/a_fold"/>
</dbReference>
<dbReference type="EMBL" id="KZ503219">
    <property type="protein sequence ID" value="PKU67137.1"/>
    <property type="molecule type" value="Genomic_DNA"/>
</dbReference>
<reference evidence="1 2" key="2">
    <citation type="journal article" date="2017" name="Nature">
        <title>The Apostasia genome and the evolution of orchids.</title>
        <authorList>
            <person name="Zhang G.Q."/>
            <person name="Liu K.W."/>
            <person name="Li Z."/>
            <person name="Lohaus R."/>
            <person name="Hsiao Y.Y."/>
            <person name="Niu S.C."/>
            <person name="Wang J.Y."/>
            <person name="Lin Y.C."/>
            <person name="Xu Q."/>
            <person name="Chen L.J."/>
            <person name="Yoshida K."/>
            <person name="Fujiwara S."/>
            <person name="Wang Z.W."/>
            <person name="Zhang Y.Q."/>
            <person name="Mitsuda N."/>
            <person name="Wang M."/>
            <person name="Liu G.H."/>
            <person name="Pecoraro L."/>
            <person name="Huang H.X."/>
            <person name="Xiao X.J."/>
            <person name="Lin M."/>
            <person name="Wu X.Y."/>
            <person name="Wu W.L."/>
            <person name="Chen Y.Y."/>
            <person name="Chang S.B."/>
            <person name="Sakamoto S."/>
            <person name="Ohme-Takagi M."/>
            <person name="Yagi M."/>
            <person name="Zeng S.J."/>
            <person name="Shen C.Y."/>
            <person name="Yeh C.M."/>
            <person name="Luo Y.B."/>
            <person name="Tsai W.C."/>
            <person name="Van de Peer Y."/>
            <person name="Liu Z.J."/>
        </authorList>
    </citation>
    <scope>NUCLEOTIDE SEQUENCE [LARGE SCALE GENOMIC DNA]</scope>
    <source>
        <tissue evidence="1">The whole plant</tissue>
    </source>
</reference>
<dbReference type="SUPFAM" id="SSF52374">
    <property type="entry name" value="Nucleotidylyl transferase"/>
    <property type="match status" value="1"/>
</dbReference>
<dbReference type="InterPro" id="IPR051182">
    <property type="entry name" value="Euk_NMN_adenylyltrnsfrase"/>
</dbReference>
<keyword evidence="1" id="KW-0808">Transferase</keyword>
<reference evidence="1 2" key="1">
    <citation type="journal article" date="2016" name="Sci. Rep.">
        <title>The Dendrobium catenatum Lindl. genome sequence provides insights into polysaccharide synthase, floral development and adaptive evolution.</title>
        <authorList>
            <person name="Zhang G.Q."/>
            <person name="Xu Q."/>
            <person name="Bian C."/>
            <person name="Tsai W.C."/>
            <person name="Yeh C.M."/>
            <person name="Liu K.W."/>
            <person name="Yoshida K."/>
            <person name="Zhang L.S."/>
            <person name="Chang S.B."/>
            <person name="Chen F."/>
            <person name="Shi Y."/>
            <person name="Su Y.Y."/>
            <person name="Zhang Y.Q."/>
            <person name="Chen L.J."/>
            <person name="Yin Y."/>
            <person name="Lin M."/>
            <person name="Huang H."/>
            <person name="Deng H."/>
            <person name="Wang Z.W."/>
            <person name="Zhu S.L."/>
            <person name="Zhao X."/>
            <person name="Deng C."/>
            <person name="Niu S.C."/>
            <person name="Huang J."/>
            <person name="Wang M."/>
            <person name="Liu G.H."/>
            <person name="Yang H.J."/>
            <person name="Xiao X.J."/>
            <person name="Hsiao Y.Y."/>
            <person name="Wu W.L."/>
            <person name="Chen Y.Y."/>
            <person name="Mitsuda N."/>
            <person name="Ohme-Takagi M."/>
            <person name="Luo Y.B."/>
            <person name="Van de Peer Y."/>
            <person name="Liu Z.J."/>
        </authorList>
    </citation>
    <scope>NUCLEOTIDE SEQUENCE [LARGE SCALE GENOMIC DNA]</scope>
    <source>
        <tissue evidence="1">The whole plant</tissue>
    </source>
</reference>
<dbReference type="PANTHER" id="PTHR12039:SF0">
    <property type="entry name" value="NICOTINAMIDE-NUCLEOTIDE ADENYLYLTRANSFERASE"/>
    <property type="match status" value="1"/>
</dbReference>
<organism evidence="1 2">
    <name type="scientific">Dendrobium catenatum</name>
    <dbReference type="NCBI Taxonomy" id="906689"/>
    <lineage>
        <taxon>Eukaryota</taxon>
        <taxon>Viridiplantae</taxon>
        <taxon>Streptophyta</taxon>
        <taxon>Embryophyta</taxon>
        <taxon>Tracheophyta</taxon>
        <taxon>Spermatophyta</taxon>
        <taxon>Magnoliopsida</taxon>
        <taxon>Liliopsida</taxon>
        <taxon>Asparagales</taxon>
        <taxon>Orchidaceae</taxon>
        <taxon>Epidendroideae</taxon>
        <taxon>Malaxideae</taxon>
        <taxon>Dendrobiinae</taxon>
        <taxon>Dendrobium</taxon>
    </lineage>
</organism>
<protein>
    <submittedName>
        <fullName evidence="1">Nicotinamide mononucleotide adenylyltransferase</fullName>
    </submittedName>
</protein>
<dbReference type="AlphaFoldDB" id="A0A2I0VUQ2"/>